<accession>A0ACB8UIU9</accession>
<evidence type="ECO:0000313" key="1">
    <source>
        <dbReference type="EMBL" id="KAI0094302.1"/>
    </source>
</evidence>
<dbReference type="Proteomes" id="UP001055072">
    <property type="component" value="Unassembled WGS sequence"/>
</dbReference>
<sequence length="536" mass="58520">MADNIVEQEPVVLSENNNDDRRETATIVGDIEENKIKDPEGFDLEKFLAQEKPYSVYTLGEKWAIVVISSIAGVFSPLTANIYFPAIPELSRIFGKSIELINLTVTMYMVLQGISPMFWGTLSDRLGRRPIFLACMLVLSLACVGLARVPTNAYWLLMVLRCLQAAGSASTVALGAGVIGDIATRAERGGFFGLYSVGPMIGPCIGPVIGGALSDGLGWRSIFWFLCIGAALCFILIGWGSSILPETLRALVGDGSIKPHPFYRPLFPIIGRKHAGVNDQEKPPKKPFVNPLRIFFYPDVSLMLLFNATLYAVFYGVTASISTLFSDIYPFLNQTDIGLCFLAIGGGMAFGSVIGGRALDSDYRRIKTRLEQKARDHPEDGLLPEDVTKEENFPLEYARLRMVPYYYAIYIATVIGYGWCLDKKVNIAGPLILQIIIGYAIIVIMNTVQTLLVDLVPNQSSSITACNNLVRCSFGAACVSVIDIIIRNLGVGWTYVLLAGLCIAVGPIMFIVLRMGPTWRGKRRARQAAAAAAALS</sequence>
<protein>
    <submittedName>
        <fullName evidence="1">MFS general substrate transporter</fullName>
    </submittedName>
</protein>
<organism evidence="1 2">
    <name type="scientific">Irpex rosettiformis</name>
    <dbReference type="NCBI Taxonomy" id="378272"/>
    <lineage>
        <taxon>Eukaryota</taxon>
        <taxon>Fungi</taxon>
        <taxon>Dikarya</taxon>
        <taxon>Basidiomycota</taxon>
        <taxon>Agaricomycotina</taxon>
        <taxon>Agaricomycetes</taxon>
        <taxon>Polyporales</taxon>
        <taxon>Irpicaceae</taxon>
        <taxon>Irpex</taxon>
    </lineage>
</organism>
<comment type="caution">
    <text evidence="1">The sequence shown here is derived from an EMBL/GenBank/DDBJ whole genome shotgun (WGS) entry which is preliminary data.</text>
</comment>
<dbReference type="EMBL" id="MU274900">
    <property type="protein sequence ID" value="KAI0094302.1"/>
    <property type="molecule type" value="Genomic_DNA"/>
</dbReference>
<name>A0ACB8UIU9_9APHY</name>
<gene>
    <name evidence="1" type="ORF">BDY19DRAFT_988160</name>
</gene>
<keyword evidence="2" id="KW-1185">Reference proteome</keyword>
<proteinExistence type="predicted"/>
<reference evidence="1" key="1">
    <citation type="journal article" date="2021" name="Environ. Microbiol.">
        <title>Gene family expansions and transcriptome signatures uncover fungal adaptations to wood decay.</title>
        <authorList>
            <person name="Hage H."/>
            <person name="Miyauchi S."/>
            <person name="Viragh M."/>
            <person name="Drula E."/>
            <person name="Min B."/>
            <person name="Chaduli D."/>
            <person name="Navarro D."/>
            <person name="Favel A."/>
            <person name="Norest M."/>
            <person name="Lesage-Meessen L."/>
            <person name="Balint B."/>
            <person name="Merenyi Z."/>
            <person name="de Eugenio L."/>
            <person name="Morin E."/>
            <person name="Martinez A.T."/>
            <person name="Baldrian P."/>
            <person name="Stursova M."/>
            <person name="Martinez M.J."/>
            <person name="Novotny C."/>
            <person name="Magnuson J.K."/>
            <person name="Spatafora J.W."/>
            <person name="Maurice S."/>
            <person name="Pangilinan J."/>
            <person name="Andreopoulos W."/>
            <person name="LaButti K."/>
            <person name="Hundley H."/>
            <person name="Na H."/>
            <person name="Kuo A."/>
            <person name="Barry K."/>
            <person name="Lipzen A."/>
            <person name="Henrissat B."/>
            <person name="Riley R."/>
            <person name="Ahrendt S."/>
            <person name="Nagy L.G."/>
            <person name="Grigoriev I.V."/>
            <person name="Martin F."/>
            <person name="Rosso M.N."/>
        </authorList>
    </citation>
    <scope>NUCLEOTIDE SEQUENCE</scope>
    <source>
        <strain evidence="1">CBS 384.51</strain>
    </source>
</reference>
<evidence type="ECO:0000313" key="2">
    <source>
        <dbReference type="Proteomes" id="UP001055072"/>
    </source>
</evidence>